<gene>
    <name evidence="7" type="ORF">GE061_001056</name>
</gene>
<feature type="domain" description="HTH psq-type" evidence="4">
    <location>
        <begin position="47"/>
        <end position="86"/>
    </location>
</feature>
<dbReference type="Pfam" id="PF21787">
    <property type="entry name" value="TNP-like_RNaseH_N"/>
    <property type="match status" value="1"/>
</dbReference>
<dbReference type="GO" id="GO:0003677">
    <property type="term" value="F:DNA binding"/>
    <property type="evidence" value="ECO:0007669"/>
    <property type="project" value="InterPro"/>
</dbReference>
<name>A0A8S9Y604_APOLU</name>
<feature type="signal peptide" evidence="3">
    <location>
        <begin position="1"/>
        <end position="16"/>
    </location>
</feature>
<evidence type="ECO:0000313" key="8">
    <source>
        <dbReference type="Proteomes" id="UP000466442"/>
    </source>
</evidence>
<feature type="domain" description="Transposable element P transposase-like GTP-binding insertion" evidence="6">
    <location>
        <begin position="300"/>
        <end position="404"/>
    </location>
</feature>
<keyword evidence="8" id="KW-1185">Reference proteome</keyword>
<feature type="region of interest" description="Disordered" evidence="2">
    <location>
        <begin position="190"/>
        <end position="218"/>
    </location>
</feature>
<dbReference type="Pfam" id="PF21788">
    <property type="entry name" value="TNP-like_GBD"/>
    <property type="match status" value="1"/>
</dbReference>
<evidence type="ECO:0000259" key="4">
    <source>
        <dbReference type="Pfam" id="PF05225"/>
    </source>
</evidence>
<accession>A0A8S9Y604</accession>
<evidence type="ECO:0000259" key="5">
    <source>
        <dbReference type="Pfam" id="PF21787"/>
    </source>
</evidence>
<dbReference type="OrthoDB" id="6628246at2759"/>
<comment type="subcellular location">
    <subcellularLocation>
        <location evidence="1">Nucleus</location>
    </subcellularLocation>
</comment>
<feature type="domain" description="Transposable element P transposase-like RNase H" evidence="5">
    <location>
        <begin position="219"/>
        <end position="273"/>
    </location>
</feature>
<proteinExistence type="predicted"/>
<evidence type="ECO:0008006" key="9">
    <source>
        <dbReference type="Google" id="ProtNLM"/>
    </source>
</evidence>
<dbReference type="Pfam" id="PF05225">
    <property type="entry name" value="HTH_psq"/>
    <property type="match status" value="1"/>
</dbReference>
<dbReference type="EMBL" id="WIXP02000001">
    <property type="protein sequence ID" value="KAF6216710.1"/>
    <property type="molecule type" value="Genomic_DNA"/>
</dbReference>
<dbReference type="InterPro" id="IPR007889">
    <property type="entry name" value="HTH_Psq"/>
</dbReference>
<evidence type="ECO:0000256" key="2">
    <source>
        <dbReference type="SAM" id="MobiDB-lite"/>
    </source>
</evidence>
<reference evidence="7" key="1">
    <citation type="journal article" date="2021" name="Mol. Ecol. Resour.">
        <title>Apolygus lucorum genome provides insights into omnivorousness and mesophyll feeding.</title>
        <authorList>
            <person name="Liu Y."/>
            <person name="Liu H."/>
            <person name="Wang H."/>
            <person name="Huang T."/>
            <person name="Liu B."/>
            <person name="Yang B."/>
            <person name="Yin L."/>
            <person name="Li B."/>
            <person name="Zhang Y."/>
            <person name="Zhang S."/>
            <person name="Jiang F."/>
            <person name="Zhang X."/>
            <person name="Ren Y."/>
            <person name="Wang B."/>
            <person name="Wang S."/>
            <person name="Lu Y."/>
            <person name="Wu K."/>
            <person name="Fan W."/>
            <person name="Wang G."/>
        </authorList>
    </citation>
    <scope>NUCLEOTIDE SEQUENCE</scope>
    <source>
        <strain evidence="7">12Hb</strain>
    </source>
</reference>
<dbReference type="GO" id="GO:0005634">
    <property type="term" value="C:nucleus"/>
    <property type="evidence" value="ECO:0007669"/>
    <property type="project" value="UniProtKB-SubCell"/>
</dbReference>
<keyword evidence="3" id="KW-0732">Signal</keyword>
<dbReference type="AlphaFoldDB" id="A0A8S9Y604"/>
<dbReference type="SUPFAM" id="SSF46689">
    <property type="entry name" value="Homeodomain-like"/>
    <property type="match status" value="1"/>
</dbReference>
<dbReference type="InterPro" id="IPR048366">
    <property type="entry name" value="TNP-like_GBD"/>
</dbReference>
<dbReference type="InterPro" id="IPR048365">
    <property type="entry name" value="TNP-like_RNaseH_N"/>
</dbReference>
<evidence type="ECO:0000259" key="6">
    <source>
        <dbReference type="Pfam" id="PF21788"/>
    </source>
</evidence>
<feature type="chain" id="PRO_5035744259" description="HTH psq-type domain-containing protein" evidence="3">
    <location>
        <begin position="17"/>
        <end position="612"/>
    </location>
</feature>
<dbReference type="Gene3D" id="1.10.10.60">
    <property type="entry name" value="Homeodomain-like"/>
    <property type="match status" value="1"/>
</dbReference>
<feature type="region of interest" description="Disordered" evidence="2">
    <location>
        <begin position="546"/>
        <end position="568"/>
    </location>
</feature>
<dbReference type="Proteomes" id="UP000466442">
    <property type="component" value="Linkage Group LG1"/>
</dbReference>
<evidence type="ECO:0000256" key="3">
    <source>
        <dbReference type="SAM" id="SignalP"/>
    </source>
</evidence>
<evidence type="ECO:0000313" key="7">
    <source>
        <dbReference type="EMBL" id="KAF6216710.1"/>
    </source>
</evidence>
<dbReference type="InterPro" id="IPR009057">
    <property type="entry name" value="Homeodomain-like_sf"/>
</dbReference>
<feature type="compositionally biased region" description="Polar residues" evidence="2">
    <location>
        <begin position="209"/>
        <end position="218"/>
    </location>
</feature>
<protein>
    <recommendedName>
        <fullName evidence="9">HTH psq-type domain-containing protein</fullName>
    </recommendedName>
</protein>
<evidence type="ECO:0000256" key="1">
    <source>
        <dbReference type="ARBA" id="ARBA00004123"/>
    </source>
</evidence>
<comment type="caution">
    <text evidence="7">The sequence shown here is derived from an EMBL/GenBank/DDBJ whole genome shotgun (WGS) entry which is preliminary data.</text>
</comment>
<organism evidence="7 8">
    <name type="scientific">Apolygus lucorum</name>
    <name type="common">Small green plant bug</name>
    <name type="synonym">Lygocoris lucorum</name>
    <dbReference type="NCBI Taxonomy" id="248454"/>
    <lineage>
        <taxon>Eukaryota</taxon>
        <taxon>Metazoa</taxon>
        <taxon>Ecdysozoa</taxon>
        <taxon>Arthropoda</taxon>
        <taxon>Hexapoda</taxon>
        <taxon>Insecta</taxon>
        <taxon>Pterygota</taxon>
        <taxon>Neoptera</taxon>
        <taxon>Paraneoptera</taxon>
        <taxon>Hemiptera</taxon>
        <taxon>Heteroptera</taxon>
        <taxon>Panheteroptera</taxon>
        <taxon>Cimicomorpha</taxon>
        <taxon>Miridae</taxon>
        <taxon>Mirini</taxon>
        <taxon>Apolygus</taxon>
    </lineage>
</organism>
<sequence>MFFSLLSKCVISFVGGAERGPGSICLDDFCEMVRNYQKKRPPPSYSKEDLKKAIDAVRKELLTLAAAARVFSIPYPTLFKQYKKQRGVKSTTGGRRTVFTREEEEKFTKSVQAMNKWDNDADSGSETPIRMVDDDNAEVTFTEPITVAVRHLPPHLQTKSLTDWSAEEIHSALGMLSDDYISDDDDDDVGVAGLPFSSEDESDAEDTWAASTEGSNQEGLTGKWMQPLYYNFDTPISVELLLDVIKLVEKIGFKVRAFVCDMGPSNRKLMRNLNISWEKPSLKNPSDENRNVWGFCDVPHSLKLIRNHIIDDGFQLEDGNTVNKAAFEQLIETQSHGDLKYAHKVTLQHILVTGTERQNVRKAAELLSSTVGKAIIHNFPEFKHVGETVITINDGFDVLNSRVPVFSTNILNSAYGNSLPEQNNALVKLYELIRSMRALGKHGSPRSSLLLCQQGLLMSINSLKGLFGELKSDGYTYVMASRCNEDILESYFSKIRGLGKFYDHPTPTAVSQRIKTLMPTRHAHKRTTTQLRKLWENIKSRRKGLLNEEKRSQFKTGGGSGPREIPDDPELVALGVDVEIRGAMDSDTARLSAGNPLVFQQRSPELMKVMKR</sequence>